<protein>
    <submittedName>
        <fullName evidence="3">Uncharacterized protein</fullName>
    </submittedName>
</protein>
<keyword evidence="2" id="KW-1133">Transmembrane helix</keyword>
<gene>
    <name evidence="3" type="ORF">BCR44DRAFT_42953</name>
</gene>
<sequence>MELQFQDGIQLALITCLVFVVIVFLWLTFPSIKLVRDPTTRWPRLQVTRANRNAAESQRSLRRMMQRRNRQDQAAAADEPLPKYSLRGIPGAGVSLQLGSPVEIDERSSGAIVVRAVQPVVASGASLPIALPEEHAGRHVRTSQSRSSASAAELYVEPVSPGITPSGPLPVVHVMLSLPPPPVYGDKSGVPIEVGEGVGERG</sequence>
<reference evidence="3 4" key="1">
    <citation type="submission" date="2016-07" db="EMBL/GenBank/DDBJ databases">
        <title>Pervasive Adenine N6-methylation of Active Genes in Fungi.</title>
        <authorList>
            <consortium name="DOE Joint Genome Institute"/>
            <person name="Mondo S.J."/>
            <person name="Dannebaum R.O."/>
            <person name="Kuo R.C."/>
            <person name="Labutti K."/>
            <person name="Haridas S."/>
            <person name="Kuo A."/>
            <person name="Salamov A."/>
            <person name="Ahrendt S.R."/>
            <person name="Lipzen A."/>
            <person name="Sullivan W."/>
            <person name="Andreopoulos W.B."/>
            <person name="Clum A."/>
            <person name="Lindquist E."/>
            <person name="Daum C."/>
            <person name="Ramamoorthy G.K."/>
            <person name="Gryganskyi A."/>
            <person name="Culley D."/>
            <person name="Magnuson J.K."/>
            <person name="James T.Y."/>
            <person name="O'Malley M.A."/>
            <person name="Stajich J.E."/>
            <person name="Spatafora J.W."/>
            <person name="Visel A."/>
            <person name="Grigoriev I.V."/>
        </authorList>
    </citation>
    <scope>NUCLEOTIDE SEQUENCE [LARGE SCALE GENOMIC DNA]</scope>
    <source>
        <strain evidence="3 4">PL171</strain>
    </source>
</reference>
<dbReference type="EMBL" id="MCFL01000033">
    <property type="protein sequence ID" value="ORZ33747.1"/>
    <property type="molecule type" value="Genomic_DNA"/>
</dbReference>
<dbReference type="Proteomes" id="UP000193411">
    <property type="component" value="Unassembled WGS sequence"/>
</dbReference>
<keyword evidence="4" id="KW-1185">Reference proteome</keyword>
<evidence type="ECO:0000256" key="1">
    <source>
        <dbReference type="SAM" id="MobiDB-lite"/>
    </source>
</evidence>
<feature type="region of interest" description="Disordered" evidence="1">
    <location>
        <begin position="50"/>
        <end position="80"/>
    </location>
</feature>
<accession>A0A1Y2HGN3</accession>
<organism evidence="3 4">
    <name type="scientific">Catenaria anguillulae PL171</name>
    <dbReference type="NCBI Taxonomy" id="765915"/>
    <lineage>
        <taxon>Eukaryota</taxon>
        <taxon>Fungi</taxon>
        <taxon>Fungi incertae sedis</taxon>
        <taxon>Blastocladiomycota</taxon>
        <taxon>Blastocladiomycetes</taxon>
        <taxon>Blastocladiales</taxon>
        <taxon>Catenariaceae</taxon>
        <taxon>Catenaria</taxon>
    </lineage>
</organism>
<name>A0A1Y2HGN3_9FUNG</name>
<comment type="caution">
    <text evidence="3">The sequence shown here is derived from an EMBL/GenBank/DDBJ whole genome shotgun (WGS) entry which is preliminary data.</text>
</comment>
<evidence type="ECO:0000313" key="4">
    <source>
        <dbReference type="Proteomes" id="UP000193411"/>
    </source>
</evidence>
<keyword evidence="2" id="KW-0812">Transmembrane</keyword>
<evidence type="ECO:0000256" key="2">
    <source>
        <dbReference type="SAM" id="Phobius"/>
    </source>
</evidence>
<dbReference type="AlphaFoldDB" id="A0A1Y2HGN3"/>
<keyword evidence="2" id="KW-0472">Membrane</keyword>
<feature type="transmembrane region" description="Helical" evidence="2">
    <location>
        <begin position="12"/>
        <end position="35"/>
    </location>
</feature>
<evidence type="ECO:0000313" key="3">
    <source>
        <dbReference type="EMBL" id="ORZ33747.1"/>
    </source>
</evidence>
<proteinExistence type="predicted"/>